<evidence type="ECO:0000313" key="4">
    <source>
        <dbReference type="Proteomes" id="UP001596157"/>
    </source>
</evidence>
<dbReference type="NCBIfam" id="NF040603">
    <property type="entry name" value="choice_anch_P"/>
    <property type="match status" value="1"/>
</dbReference>
<feature type="signal peptide" evidence="2">
    <location>
        <begin position="1"/>
        <end position="29"/>
    </location>
</feature>
<name>A0ABW0ES88_9PSEU</name>
<comment type="caution">
    <text evidence="3">The sequence shown here is derived from an EMBL/GenBank/DDBJ whole genome shotgun (WGS) entry which is preliminary data.</text>
</comment>
<dbReference type="PROSITE" id="PS51318">
    <property type="entry name" value="TAT"/>
    <property type="match status" value="1"/>
</dbReference>
<feature type="transmembrane region" description="Helical" evidence="1">
    <location>
        <begin position="228"/>
        <end position="249"/>
    </location>
</feature>
<feature type="chain" id="PRO_5046006654" evidence="2">
    <location>
        <begin position="30"/>
        <end position="258"/>
    </location>
</feature>
<gene>
    <name evidence="3" type="ORF">ACFPM7_18125</name>
</gene>
<dbReference type="Proteomes" id="UP001596157">
    <property type="component" value="Unassembled WGS sequence"/>
</dbReference>
<dbReference type="RefSeq" id="WP_378248821.1">
    <property type="nucleotide sequence ID" value="NZ_JBHSKF010000009.1"/>
</dbReference>
<organism evidence="3 4">
    <name type="scientific">Actinokineospora guangxiensis</name>
    <dbReference type="NCBI Taxonomy" id="1490288"/>
    <lineage>
        <taxon>Bacteria</taxon>
        <taxon>Bacillati</taxon>
        <taxon>Actinomycetota</taxon>
        <taxon>Actinomycetes</taxon>
        <taxon>Pseudonocardiales</taxon>
        <taxon>Pseudonocardiaceae</taxon>
        <taxon>Actinokineospora</taxon>
    </lineage>
</organism>
<protein>
    <submittedName>
        <fullName evidence="3">Choice-of-anchor P family protein</fullName>
    </submittedName>
</protein>
<accession>A0ABW0ES88</accession>
<dbReference type="InterPro" id="IPR006311">
    <property type="entry name" value="TAT_signal"/>
</dbReference>
<keyword evidence="2" id="KW-0732">Signal</keyword>
<evidence type="ECO:0000256" key="1">
    <source>
        <dbReference type="SAM" id="Phobius"/>
    </source>
</evidence>
<keyword evidence="4" id="KW-1185">Reference proteome</keyword>
<proteinExistence type="predicted"/>
<keyword evidence="1" id="KW-0812">Transmembrane</keyword>
<sequence>MHNPKARRVGLVGLTAAAALLAGAAPASAAPGDGSAFALNVALTLPLTGAVNVGPIAPSNTDGPTSATVASVNVPAVLSTGVLATEAIRDDATGVVHAEASVADVAIGLASLGSIGAVESVCDATQSGNAGSTTLADVDLAGITVGVNPAPNTAITIANPLNPPPPLPPLPPLGQIIFNEQIANPDGSLTVNAVRVSLNLASVASGNVIIAQSRCGPAAPPIPMASGAGLWIGLGLVGAAAIPVGVGLLRRRQAGATA</sequence>
<reference evidence="4" key="1">
    <citation type="journal article" date="2019" name="Int. J. Syst. Evol. Microbiol.">
        <title>The Global Catalogue of Microorganisms (GCM) 10K type strain sequencing project: providing services to taxonomists for standard genome sequencing and annotation.</title>
        <authorList>
            <consortium name="The Broad Institute Genomics Platform"/>
            <consortium name="The Broad Institute Genome Sequencing Center for Infectious Disease"/>
            <person name="Wu L."/>
            <person name="Ma J."/>
        </authorList>
    </citation>
    <scope>NUCLEOTIDE SEQUENCE [LARGE SCALE GENOMIC DNA]</scope>
    <source>
        <strain evidence="4">CCUG 59778</strain>
    </source>
</reference>
<keyword evidence="1" id="KW-0472">Membrane</keyword>
<dbReference type="EMBL" id="JBHSKF010000009">
    <property type="protein sequence ID" value="MFC5288974.1"/>
    <property type="molecule type" value="Genomic_DNA"/>
</dbReference>
<evidence type="ECO:0000256" key="2">
    <source>
        <dbReference type="SAM" id="SignalP"/>
    </source>
</evidence>
<evidence type="ECO:0000313" key="3">
    <source>
        <dbReference type="EMBL" id="MFC5288974.1"/>
    </source>
</evidence>
<keyword evidence="1" id="KW-1133">Transmembrane helix</keyword>